<dbReference type="Proteomes" id="UP001148629">
    <property type="component" value="Unassembled WGS sequence"/>
</dbReference>
<protein>
    <submittedName>
        <fullName evidence="1">Uncharacterized protein</fullName>
    </submittedName>
</protein>
<proteinExistence type="predicted"/>
<reference evidence="1" key="1">
    <citation type="submission" date="2022-08" db="EMBL/GenBank/DDBJ databases">
        <title>Genome Sequence of Fusarium decemcellulare.</title>
        <authorList>
            <person name="Buettner E."/>
        </authorList>
    </citation>
    <scope>NUCLEOTIDE SEQUENCE</scope>
    <source>
        <strain evidence="1">Babe19</strain>
    </source>
</reference>
<dbReference type="EMBL" id="JANRMS010002568">
    <property type="protein sequence ID" value="KAJ3521880.1"/>
    <property type="molecule type" value="Genomic_DNA"/>
</dbReference>
<organism evidence="1 2">
    <name type="scientific">Fusarium decemcellulare</name>
    <dbReference type="NCBI Taxonomy" id="57161"/>
    <lineage>
        <taxon>Eukaryota</taxon>
        <taxon>Fungi</taxon>
        <taxon>Dikarya</taxon>
        <taxon>Ascomycota</taxon>
        <taxon>Pezizomycotina</taxon>
        <taxon>Sordariomycetes</taxon>
        <taxon>Hypocreomycetidae</taxon>
        <taxon>Hypocreales</taxon>
        <taxon>Nectriaceae</taxon>
        <taxon>Fusarium</taxon>
        <taxon>Fusarium decemcellulare species complex</taxon>
    </lineage>
</organism>
<evidence type="ECO:0000313" key="1">
    <source>
        <dbReference type="EMBL" id="KAJ3521880.1"/>
    </source>
</evidence>
<sequence length="550" mass="59940">MTSSSMSPVRVDGSNTWETLSAAKRGALAASIPDQWRVPAHLLPSPEQIDVMNWPEESGWFTDEELSITKQSASQLLSNLASGRLQSTAVTAAFCKRACAAHALANCLTETCFDHAMKLAERCDAHLRDTGRTIGPLHGLPISLKDNFKVKGLDATIGLASNIDNPAQDDSTLVKLLESAGAVIYVKTNVPPAMMMAETVNNIFGRTVNPRNRLTTCGGSSGGEAALIALRGSPIGVGSDIGGSLRIPAACTGLYTLKPSSGRFPTSNTVSGLMGQESVLSVNGPLANTLDDLKAYSKAIVDSKPWLLDTKCLPIPWRDVRLNHRLKFAIMWDDGVVKPTPPILRALTAIREALEADGHEVVSWVPTGHLDALTFLEKTFTADGGQSIRTALEQTGEPWHAEMDSFRKASGISTYELWQLQHQRSLFQAQYLEQWNQTGIDGLICPTAPFNTTRHGRFIYIGYTSVFNILDYCATSFPTGITVNKLKDQVDPHYQPLSPLCKIVNEQYDEDMNLMSGLPVNLQLVARRLEEEKVLSMTSLIETRLAAFNA</sequence>
<keyword evidence="2" id="KW-1185">Reference proteome</keyword>
<comment type="caution">
    <text evidence="1">The sequence shown here is derived from an EMBL/GenBank/DDBJ whole genome shotgun (WGS) entry which is preliminary data.</text>
</comment>
<evidence type="ECO:0000313" key="2">
    <source>
        <dbReference type="Proteomes" id="UP001148629"/>
    </source>
</evidence>
<gene>
    <name evidence="1" type="ORF">NM208_g13096</name>
</gene>
<accession>A0ACC1RL27</accession>
<name>A0ACC1RL27_9HYPO</name>